<reference evidence="1" key="1">
    <citation type="journal article" date="2015" name="Nature">
        <title>Complex archaea that bridge the gap between prokaryotes and eukaryotes.</title>
        <authorList>
            <person name="Spang A."/>
            <person name="Saw J.H."/>
            <person name="Jorgensen S.L."/>
            <person name="Zaremba-Niedzwiedzka K."/>
            <person name="Martijn J."/>
            <person name="Lind A.E."/>
            <person name="van Eijk R."/>
            <person name="Schleper C."/>
            <person name="Guy L."/>
            <person name="Ettema T.J."/>
        </authorList>
    </citation>
    <scope>NUCLEOTIDE SEQUENCE</scope>
</reference>
<dbReference type="GO" id="GO:0140291">
    <property type="term" value="P:peptidyl-glutamate ADP-deribosylation"/>
    <property type="evidence" value="ECO:0007669"/>
    <property type="project" value="TreeGrafter"/>
</dbReference>
<dbReference type="AlphaFoldDB" id="A0A0F9NZK2"/>
<protein>
    <recommendedName>
        <fullName evidence="2">Macro domain-containing protein</fullName>
    </recommendedName>
</protein>
<dbReference type="SUPFAM" id="SSF52949">
    <property type="entry name" value="Macro domain-like"/>
    <property type="match status" value="1"/>
</dbReference>
<evidence type="ECO:0000313" key="1">
    <source>
        <dbReference type="EMBL" id="KKM86692.1"/>
    </source>
</evidence>
<gene>
    <name evidence="1" type="ORF">LCGC14_1276380</name>
</gene>
<dbReference type="EMBL" id="LAZR01007214">
    <property type="protein sequence ID" value="KKM86692.1"/>
    <property type="molecule type" value="Genomic_DNA"/>
</dbReference>
<dbReference type="Gene3D" id="3.40.220.10">
    <property type="entry name" value="Leucine Aminopeptidase, subunit E, domain 1"/>
    <property type="match status" value="1"/>
</dbReference>
<sequence length="157" mass="17782">MKELKADLWIIPADVTVITTNGFVKNNGHSVMGRGCAKEAMTMYPTIDEYLGKVINASNGSFYAMDLGWWWKRHTESPLAQGHHIVALPVKKHWAHPARLDIILDTINDLVRLVNQQGWKFIVLPRPGCGNGHLDWESQVKPLIKDILDNRFTVVTK</sequence>
<dbReference type="PANTHER" id="PTHR12521">
    <property type="entry name" value="PROTEIN C6ORF130"/>
    <property type="match status" value="1"/>
</dbReference>
<dbReference type="InterPro" id="IPR043472">
    <property type="entry name" value="Macro_dom-like"/>
</dbReference>
<proteinExistence type="predicted"/>
<name>A0A0F9NZK2_9ZZZZ</name>
<accession>A0A0F9NZK2</accession>
<dbReference type="PANTHER" id="PTHR12521:SF0">
    <property type="entry name" value="ADP-RIBOSE GLYCOHYDROLASE OARD1"/>
    <property type="match status" value="1"/>
</dbReference>
<evidence type="ECO:0008006" key="2">
    <source>
        <dbReference type="Google" id="ProtNLM"/>
    </source>
</evidence>
<dbReference type="InterPro" id="IPR050892">
    <property type="entry name" value="ADP-ribose_metab_enzymes"/>
</dbReference>
<comment type="caution">
    <text evidence="1">The sequence shown here is derived from an EMBL/GenBank/DDBJ whole genome shotgun (WGS) entry which is preliminary data.</text>
</comment>
<organism evidence="1">
    <name type="scientific">marine sediment metagenome</name>
    <dbReference type="NCBI Taxonomy" id="412755"/>
    <lineage>
        <taxon>unclassified sequences</taxon>
        <taxon>metagenomes</taxon>
        <taxon>ecological metagenomes</taxon>
    </lineage>
</organism>